<feature type="region of interest" description="Disordered" evidence="1">
    <location>
        <begin position="1"/>
        <end position="88"/>
    </location>
</feature>
<proteinExistence type="predicted"/>
<sequence length="138" mass="15721">MEHALDLTRVEEHFPGKSREQVKRRLSKIRKSGVPIPFISDPRSLRAAPPSQATESTSPPKAPAAPKKRGRPRTRDPDLLNKRPKIRSSCEDGTVEWFAFSPPQRRSEREMSAEHPAEVIGKLVYNFETGREEVVYFT</sequence>
<evidence type="ECO:0000313" key="3">
    <source>
        <dbReference type="Proteomes" id="UP000235672"/>
    </source>
</evidence>
<name>A0A2J6Q8X8_9HELO</name>
<protein>
    <submittedName>
        <fullName evidence="2">Uncharacterized protein</fullName>
    </submittedName>
</protein>
<evidence type="ECO:0000256" key="1">
    <source>
        <dbReference type="SAM" id="MobiDB-lite"/>
    </source>
</evidence>
<gene>
    <name evidence="2" type="ORF">NA56DRAFT_644865</name>
</gene>
<dbReference type="EMBL" id="KZ613477">
    <property type="protein sequence ID" value="PMD22694.1"/>
    <property type="molecule type" value="Genomic_DNA"/>
</dbReference>
<reference evidence="2 3" key="1">
    <citation type="submission" date="2016-05" db="EMBL/GenBank/DDBJ databases">
        <title>A degradative enzymes factory behind the ericoid mycorrhizal symbiosis.</title>
        <authorList>
            <consortium name="DOE Joint Genome Institute"/>
            <person name="Martino E."/>
            <person name="Morin E."/>
            <person name="Grelet G."/>
            <person name="Kuo A."/>
            <person name="Kohler A."/>
            <person name="Daghino S."/>
            <person name="Barry K."/>
            <person name="Choi C."/>
            <person name="Cichocki N."/>
            <person name="Clum A."/>
            <person name="Copeland A."/>
            <person name="Hainaut M."/>
            <person name="Haridas S."/>
            <person name="Labutti K."/>
            <person name="Lindquist E."/>
            <person name="Lipzen A."/>
            <person name="Khouja H.-R."/>
            <person name="Murat C."/>
            <person name="Ohm R."/>
            <person name="Olson A."/>
            <person name="Spatafora J."/>
            <person name="Veneault-Fourrey C."/>
            <person name="Henrissat B."/>
            <person name="Grigoriev I."/>
            <person name="Martin F."/>
            <person name="Perotto S."/>
        </authorList>
    </citation>
    <scope>NUCLEOTIDE SEQUENCE [LARGE SCALE GENOMIC DNA]</scope>
    <source>
        <strain evidence="2 3">UAMH 7357</strain>
    </source>
</reference>
<organism evidence="2 3">
    <name type="scientific">Hyaloscypha hepaticicola</name>
    <dbReference type="NCBI Taxonomy" id="2082293"/>
    <lineage>
        <taxon>Eukaryota</taxon>
        <taxon>Fungi</taxon>
        <taxon>Dikarya</taxon>
        <taxon>Ascomycota</taxon>
        <taxon>Pezizomycotina</taxon>
        <taxon>Leotiomycetes</taxon>
        <taxon>Helotiales</taxon>
        <taxon>Hyaloscyphaceae</taxon>
        <taxon>Hyaloscypha</taxon>
    </lineage>
</organism>
<accession>A0A2J6Q8X8</accession>
<feature type="compositionally biased region" description="Basic and acidic residues" evidence="1">
    <location>
        <begin position="1"/>
        <end position="23"/>
    </location>
</feature>
<dbReference type="AlphaFoldDB" id="A0A2J6Q8X8"/>
<evidence type="ECO:0000313" key="2">
    <source>
        <dbReference type="EMBL" id="PMD22694.1"/>
    </source>
</evidence>
<keyword evidence="3" id="KW-1185">Reference proteome</keyword>
<dbReference type="Proteomes" id="UP000235672">
    <property type="component" value="Unassembled WGS sequence"/>
</dbReference>